<evidence type="ECO:0000256" key="1">
    <source>
        <dbReference type="SAM" id="SignalP"/>
    </source>
</evidence>
<dbReference type="Proteomes" id="UP001207654">
    <property type="component" value="Unassembled WGS sequence"/>
</dbReference>
<dbReference type="RefSeq" id="WP_267537568.1">
    <property type="nucleotide sequence ID" value="NZ_JAPNKA010000001.1"/>
</dbReference>
<sequence>MKKLCTAFGVLAFQLSSASAFAQVATVYSGDNGSGTAVQLYSQGTYAMDSGCGPVLGLGASNVLGFRPRFIQLADGYQAKLQGWHGNPGDTHCAGPSYSQVPITCTNSKNLYDAGCISSWVYDNVGGAVIIEKVPTPQTDSSVLATVYSGDNFSGKAVAIRSLGAYAMDSACGPALGLGASNVLGFRPRSILLAGGRQVKLQGWHGNPGDTHCAGPSYSLVPSTCVNSKNLYDAGCMSGWVYDNVGGAVLVE</sequence>
<accession>A0ABT4AAW5</accession>
<protein>
    <submittedName>
        <fullName evidence="2">Uncharacterized protein</fullName>
    </submittedName>
</protein>
<evidence type="ECO:0000313" key="3">
    <source>
        <dbReference type="Proteomes" id="UP001207654"/>
    </source>
</evidence>
<keyword evidence="1" id="KW-0732">Signal</keyword>
<reference evidence="2 3" key="1">
    <citation type="submission" date="2022-11" db="EMBL/GenBank/DDBJ databases">
        <title>Minimal conservation of predation-associated metabolite biosynthetic gene clusters underscores biosynthetic potential of Myxococcota including descriptions for ten novel species: Archangium lansinium sp. nov., Myxococcus landrumus sp. nov., Nannocystis bai.</title>
        <authorList>
            <person name="Ahearne A."/>
            <person name="Stevens C."/>
            <person name="Phillips K."/>
        </authorList>
    </citation>
    <scope>NUCLEOTIDE SEQUENCE [LARGE SCALE GENOMIC DNA]</scope>
    <source>
        <strain evidence="2 3">MIWBW</strain>
    </source>
</reference>
<keyword evidence="3" id="KW-1185">Reference proteome</keyword>
<dbReference type="EMBL" id="JAPNKA010000001">
    <property type="protein sequence ID" value="MCY1078807.1"/>
    <property type="molecule type" value="Genomic_DNA"/>
</dbReference>
<organism evidence="2 3">
    <name type="scientific">Archangium lansingense</name>
    <dbReference type="NCBI Taxonomy" id="2995310"/>
    <lineage>
        <taxon>Bacteria</taxon>
        <taxon>Pseudomonadati</taxon>
        <taxon>Myxococcota</taxon>
        <taxon>Myxococcia</taxon>
        <taxon>Myxococcales</taxon>
        <taxon>Cystobacterineae</taxon>
        <taxon>Archangiaceae</taxon>
        <taxon>Archangium</taxon>
    </lineage>
</organism>
<gene>
    <name evidence="2" type="ORF">OV287_30530</name>
</gene>
<evidence type="ECO:0000313" key="2">
    <source>
        <dbReference type="EMBL" id="MCY1078807.1"/>
    </source>
</evidence>
<feature type="signal peptide" evidence="1">
    <location>
        <begin position="1"/>
        <end position="22"/>
    </location>
</feature>
<feature type="chain" id="PRO_5047412056" evidence="1">
    <location>
        <begin position="23"/>
        <end position="252"/>
    </location>
</feature>
<comment type="caution">
    <text evidence="2">The sequence shown here is derived from an EMBL/GenBank/DDBJ whole genome shotgun (WGS) entry which is preliminary data.</text>
</comment>
<proteinExistence type="predicted"/>
<name>A0ABT4AAW5_9BACT</name>